<name>A0A7J7M131_9MAGN</name>
<dbReference type="AlphaFoldDB" id="A0A7J7M131"/>
<comment type="caution">
    <text evidence="1">The sequence shown here is derived from an EMBL/GenBank/DDBJ whole genome shotgun (WGS) entry which is preliminary data.</text>
</comment>
<dbReference type="Proteomes" id="UP000541444">
    <property type="component" value="Unassembled WGS sequence"/>
</dbReference>
<evidence type="ECO:0000313" key="1">
    <source>
        <dbReference type="EMBL" id="KAF6148581.1"/>
    </source>
</evidence>
<dbReference type="EMBL" id="JACGCM010001844">
    <property type="protein sequence ID" value="KAF6148581.1"/>
    <property type="molecule type" value="Genomic_DNA"/>
</dbReference>
<proteinExistence type="predicted"/>
<gene>
    <name evidence="1" type="ORF">GIB67_042540</name>
</gene>
<keyword evidence="2" id="KW-1185">Reference proteome</keyword>
<sequence length="182" mass="20832">MESFILHHCTYWKLRLKIWVIKMDSSSKKEKPHVDDGGLIDIIWLWSLEDVFNEDLYKHKIYLHMELSFSTIIPFTTFSVDVPTTGELRRADLSYDSSSHEFPEEESHTRSTKLEQSLSQVEIYGMESKRPLLPPPSVLSGMAGLSRLFCPIFVVDIGVLLSQKMLPSDKDLLNKDLALSSA</sequence>
<evidence type="ECO:0000313" key="2">
    <source>
        <dbReference type="Proteomes" id="UP000541444"/>
    </source>
</evidence>
<protein>
    <submittedName>
        <fullName evidence="1">Uncharacterized protein</fullName>
    </submittedName>
</protein>
<organism evidence="1 2">
    <name type="scientific">Kingdonia uniflora</name>
    <dbReference type="NCBI Taxonomy" id="39325"/>
    <lineage>
        <taxon>Eukaryota</taxon>
        <taxon>Viridiplantae</taxon>
        <taxon>Streptophyta</taxon>
        <taxon>Embryophyta</taxon>
        <taxon>Tracheophyta</taxon>
        <taxon>Spermatophyta</taxon>
        <taxon>Magnoliopsida</taxon>
        <taxon>Ranunculales</taxon>
        <taxon>Circaeasteraceae</taxon>
        <taxon>Kingdonia</taxon>
    </lineage>
</organism>
<reference evidence="1 2" key="1">
    <citation type="journal article" date="2020" name="IScience">
        <title>Genome Sequencing of the Endangered Kingdonia uniflora (Circaeasteraceae, Ranunculales) Reveals Potential Mechanisms of Evolutionary Specialization.</title>
        <authorList>
            <person name="Sun Y."/>
            <person name="Deng T."/>
            <person name="Zhang A."/>
            <person name="Moore M.J."/>
            <person name="Landis J.B."/>
            <person name="Lin N."/>
            <person name="Zhang H."/>
            <person name="Zhang X."/>
            <person name="Huang J."/>
            <person name="Zhang X."/>
            <person name="Sun H."/>
            <person name="Wang H."/>
        </authorList>
    </citation>
    <scope>NUCLEOTIDE SEQUENCE [LARGE SCALE GENOMIC DNA]</scope>
    <source>
        <strain evidence="1">TB1705</strain>
        <tissue evidence="1">Leaf</tissue>
    </source>
</reference>
<accession>A0A7J7M131</accession>
<dbReference type="OrthoDB" id="3156807at2759"/>